<dbReference type="AlphaFoldDB" id="A0A1B2IR08"/>
<proteinExistence type="predicted"/>
<dbReference type="Proteomes" id="UP000234562">
    <property type="component" value="Chromosome"/>
</dbReference>
<dbReference type="Proteomes" id="UP000063930">
    <property type="component" value="Chromosome"/>
</dbReference>
<accession>A0A1B2IR08</accession>
<evidence type="ECO:0000313" key="3">
    <source>
        <dbReference type="Proteomes" id="UP000063930"/>
    </source>
</evidence>
<dbReference type="EMBL" id="CP012381">
    <property type="protein sequence ID" value="ALI52040.1"/>
    <property type="molecule type" value="Genomic_DNA"/>
</dbReference>
<reference evidence="1 3" key="1">
    <citation type="submission" date="2015-08" db="EMBL/GenBank/DDBJ databases">
        <title>Complete genome sequence of Lactobacillus helveticus CAUH18, a probiotic strain originated from koumiss.</title>
        <authorList>
            <person name="Yang Y."/>
            <person name="Hao Y."/>
        </authorList>
    </citation>
    <scope>NUCLEOTIDE SEQUENCE [LARGE SCALE GENOMIC DNA]</scope>
    <source>
        <strain evidence="1 3">CAUH18</strain>
    </source>
</reference>
<sequence length="61" mass="7105">MVNILEKGFNHVGLRLHFFDAFVWDVCVGFADLHRSSRQKIKTPLNLITLEELLSSVHRKK</sequence>
<organism evidence="1 3">
    <name type="scientific">Lactobacillus helveticus</name>
    <name type="common">Lactobacillus suntoryeus</name>
    <dbReference type="NCBI Taxonomy" id="1587"/>
    <lineage>
        <taxon>Bacteria</taxon>
        <taxon>Bacillati</taxon>
        <taxon>Bacillota</taxon>
        <taxon>Bacilli</taxon>
        <taxon>Lactobacillales</taxon>
        <taxon>Lactobacillaceae</taxon>
        <taxon>Lactobacillus</taxon>
    </lineage>
</organism>
<evidence type="ECO:0000313" key="2">
    <source>
        <dbReference type="EMBL" id="AUI73741.1"/>
    </source>
</evidence>
<reference evidence="4" key="2">
    <citation type="submission" date="2016-05" db="EMBL/GenBank/DDBJ databases">
        <title>Genome sequence of Lactobacillus helveticus FAM8105.</title>
        <authorList>
            <person name="Ahrens C."/>
            <person name="Schmid M."/>
        </authorList>
    </citation>
    <scope>NUCLEOTIDE SEQUENCE [LARGE SCALE GENOMIC DNA]</scope>
    <source>
        <strain evidence="4">FAM8105</strain>
    </source>
</reference>
<name>A0A1B2IR08_LACHE</name>
<reference evidence="2" key="3">
    <citation type="journal article" date="2018" name="Front. Microbiol.">
        <title>Comparative Genomics of Completely Sequenced Lactobacillus helveticus Genomes Provides Insights into Strain-Specific Genes and Resolves Metagenomics Data Down to the Strain Level.</title>
        <authorList>
            <person name="Schmid M."/>
            <person name="Muri J."/>
            <person name="Melidis D."/>
            <person name="Varadarajan A.R."/>
            <person name="Somerville V."/>
            <person name="Wicki A."/>
            <person name="Moser A."/>
            <person name="Bourqui M."/>
            <person name="Wenzel C."/>
            <person name="Eugster-Meier E."/>
            <person name="Frey J.E."/>
            <person name="Irmler S."/>
            <person name="Ahrens C.H."/>
        </authorList>
    </citation>
    <scope>NUCLEOTIDE SEQUENCE</scope>
    <source>
        <strain evidence="2">FAM8105</strain>
    </source>
</reference>
<dbReference type="RefSeq" id="WP_035513294.1">
    <property type="nucleotide sequence ID" value="NZ_CP012381.1"/>
</dbReference>
<dbReference type="EMBL" id="CP015496">
    <property type="protein sequence ID" value="AUI73741.1"/>
    <property type="molecule type" value="Genomic_DNA"/>
</dbReference>
<protein>
    <submittedName>
        <fullName evidence="1">Uncharacterized protein</fullName>
    </submittedName>
</protein>
<gene>
    <name evidence="1" type="ORF">ALV80_02060</name>
    <name evidence="2" type="ORF">Lh8105_02005</name>
</gene>
<evidence type="ECO:0000313" key="1">
    <source>
        <dbReference type="EMBL" id="ALI52040.1"/>
    </source>
</evidence>
<evidence type="ECO:0000313" key="4">
    <source>
        <dbReference type="Proteomes" id="UP000234562"/>
    </source>
</evidence>